<dbReference type="InterPro" id="IPR035897">
    <property type="entry name" value="Toll_tir_struct_dom_sf"/>
</dbReference>
<feature type="domain" description="TIR" evidence="6">
    <location>
        <begin position="60"/>
        <end position="201"/>
    </location>
</feature>
<evidence type="ECO:0000313" key="8">
    <source>
        <dbReference type="Proteomes" id="UP000801492"/>
    </source>
</evidence>
<feature type="transmembrane region" description="Helical" evidence="5">
    <location>
        <begin position="20"/>
        <end position="43"/>
    </location>
</feature>
<dbReference type="InterPro" id="IPR015621">
    <property type="entry name" value="IL-1_rcpt_fam"/>
</dbReference>
<evidence type="ECO:0000256" key="4">
    <source>
        <dbReference type="SAM" id="MobiDB-lite"/>
    </source>
</evidence>
<evidence type="ECO:0000256" key="5">
    <source>
        <dbReference type="SAM" id="Phobius"/>
    </source>
</evidence>
<reference evidence="7" key="1">
    <citation type="submission" date="2019-08" db="EMBL/GenBank/DDBJ databases">
        <title>The genome of the North American firefly Photinus pyralis.</title>
        <authorList>
            <consortium name="Photinus pyralis genome working group"/>
            <person name="Fallon T.R."/>
            <person name="Sander Lower S.E."/>
            <person name="Weng J.-K."/>
        </authorList>
    </citation>
    <scope>NUCLEOTIDE SEQUENCE</scope>
    <source>
        <strain evidence="7">TRF0915ILg1</strain>
        <tissue evidence="7">Whole body</tissue>
    </source>
</reference>
<dbReference type="OrthoDB" id="6019866at2759"/>
<dbReference type="PROSITE" id="PS50104">
    <property type="entry name" value="TIR"/>
    <property type="match status" value="1"/>
</dbReference>
<evidence type="ECO:0000313" key="7">
    <source>
        <dbReference type="EMBL" id="KAF2903206.1"/>
    </source>
</evidence>
<gene>
    <name evidence="7" type="ORF">ILUMI_02977</name>
</gene>
<evidence type="ECO:0000259" key="6">
    <source>
        <dbReference type="PROSITE" id="PS50104"/>
    </source>
</evidence>
<keyword evidence="5" id="KW-1133">Transmembrane helix</keyword>
<dbReference type="Gene3D" id="3.40.50.10140">
    <property type="entry name" value="Toll/interleukin-1 receptor homology (TIR) domain"/>
    <property type="match status" value="1"/>
</dbReference>
<organism evidence="7 8">
    <name type="scientific">Ignelater luminosus</name>
    <name type="common">Cucubano</name>
    <name type="synonym">Pyrophorus luminosus</name>
    <dbReference type="NCBI Taxonomy" id="2038154"/>
    <lineage>
        <taxon>Eukaryota</taxon>
        <taxon>Metazoa</taxon>
        <taxon>Ecdysozoa</taxon>
        <taxon>Arthropoda</taxon>
        <taxon>Hexapoda</taxon>
        <taxon>Insecta</taxon>
        <taxon>Pterygota</taxon>
        <taxon>Neoptera</taxon>
        <taxon>Endopterygota</taxon>
        <taxon>Coleoptera</taxon>
        <taxon>Polyphaga</taxon>
        <taxon>Elateriformia</taxon>
        <taxon>Elateroidea</taxon>
        <taxon>Elateridae</taxon>
        <taxon>Agrypninae</taxon>
        <taxon>Pyrophorini</taxon>
        <taxon>Ignelater</taxon>
    </lineage>
</organism>
<accession>A0A8K0DFI7</accession>
<name>A0A8K0DFI7_IGNLU</name>
<keyword evidence="8" id="KW-1185">Reference proteome</keyword>
<dbReference type="PANTHER" id="PTHR11890:SF44">
    <property type="entry name" value="X-LINKED INTERLEUKIN-1 RECEPTOR ACCESSORY PROTEIN-LIKE 2"/>
    <property type="match status" value="1"/>
</dbReference>
<dbReference type="PANTHER" id="PTHR11890">
    <property type="entry name" value="INTERLEUKIN-1 RECEPTOR FAMILY MEMBER"/>
    <property type="match status" value="1"/>
</dbReference>
<dbReference type="EMBL" id="VTPC01001081">
    <property type="protein sequence ID" value="KAF2903206.1"/>
    <property type="molecule type" value="Genomic_DNA"/>
</dbReference>
<protein>
    <recommendedName>
        <fullName evidence="6">TIR domain-containing protein</fullName>
    </recommendedName>
</protein>
<feature type="region of interest" description="Disordered" evidence="4">
    <location>
        <begin position="220"/>
        <end position="240"/>
    </location>
</feature>
<dbReference type="SUPFAM" id="SSF52200">
    <property type="entry name" value="Toll/Interleukin receptor TIR domain"/>
    <property type="match status" value="1"/>
</dbReference>
<evidence type="ECO:0000256" key="2">
    <source>
        <dbReference type="ARBA" id="ARBA00023180"/>
    </source>
</evidence>
<dbReference type="Pfam" id="PF13676">
    <property type="entry name" value="TIR_2"/>
    <property type="match status" value="1"/>
</dbReference>
<dbReference type="AlphaFoldDB" id="A0A8K0DFI7"/>
<keyword evidence="2" id="KW-0325">Glycoprotein</keyword>
<evidence type="ECO:0000256" key="1">
    <source>
        <dbReference type="ARBA" id="ARBA00023157"/>
    </source>
</evidence>
<keyword evidence="5" id="KW-0812">Transmembrane</keyword>
<proteinExistence type="predicted"/>
<sequence length="240" mass="27584">MSRVNEYINPNPVPFKKIFIWGGIISAIIVTILLLNLQYGLFVRVHMKDRFGKLQENDNKANDVLIAYSQKDSEVVLGVLLPTLESKYNYKCASRQLPENISLWYTNMMEAAQKSHRIVAVLSPACLNEKWECDAVYQALKQLHSLDPHLCCVTLKEIPSSENQIKNSQGETLSSIVRTIHVINWDRSNDDRFWLSLRLRLPPKRHNAETKLEIVNSMQNDNSTRLNNNSNSQESLDIFV</sequence>
<keyword evidence="3" id="KW-0393">Immunoglobulin domain</keyword>
<keyword evidence="5" id="KW-0472">Membrane</keyword>
<dbReference type="InterPro" id="IPR000157">
    <property type="entry name" value="TIR_dom"/>
</dbReference>
<evidence type="ECO:0000256" key="3">
    <source>
        <dbReference type="ARBA" id="ARBA00023319"/>
    </source>
</evidence>
<dbReference type="Proteomes" id="UP000801492">
    <property type="component" value="Unassembled WGS sequence"/>
</dbReference>
<keyword evidence="1" id="KW-1015">Disulfide bond</keyword>
<dbReference type="GO" id="GO:0007165">
    <property type="term" value="P:signal transduction"/>
    <property type="evidence" value="ECO:0007669"/>
    <property type="project" value="InterPro"/>
</dbReference>
<comment type="caution">
    <text evidence="7">The sequence shown here is derived from an EMBL/GenBank/DDBJ whole genome shotgun (WGS) entry which is preliminary data.</text>
</comment>
<feature type="compositionally biased region" description="Low complexity" evidence="4">
    <location>
        <begin position="220"/>
        <end position="232"/>
    </location>
</feature>